<evidence type="ECO:0000313" key="4">
    <source>
        <dbReference type="Proteomes" id="UP000008963"/>
    </source>
</evidence>
<reference evidence="4" key="1">
    <citation type="journal article" date="2013" name="ISME J.">
        <title>A small predatory core genome in the divergent marine Bacteriovorax marinus SJ and the terrestrial Bdellovibrio bacteriovorus.</title>
        <authorList>
            <person name="Crossman L.C."/>
            <person name="Chen H."/>
            <person name="Cerdeno-Tarraga A.M."/>
            <person name="Brooks K."/>
            <person name="Quail M.A."/>
            <person name="Pineiro S.A."/>
            <person name="Hobley L."/>
            <person name="Sockett R.E."/>
            <person name="Bentley S.D."/>
            <person name="Parkhill J."/>
            <person name="Williams H.N."/>
            <person name="Stine O.C."/>
        </authorList>
    </citation>
    <scope>NUCLEOTIDE SEQUENCE [LARGE SCALE GENOMIC DNA]</scope>
    <source>
        <strain evidence="4">ATCC BAA-682 / DSM 15412 / SJ</strain>
    </source>
</reference>
<feature type="transmembrane region" description="Helical" evidence="2">
    <location>
        <begin position="6"/>
        <end position="28"/>
    </location>
</feature>
<dbReference type="HOGENOM" id="CLU_655161_0_0_7"/>
<feature type="region of interest" description="Disordered" evidence="1">
    <location>
        <begin position="70"/>
        <end position="90"/>
    </location>
</feature>
<dbReference type="PATRIC" id="fig|862908.3.peg.1117"/>
<evidence type="ECO:0000313" key="3">
    <source>
        <dbReference type="EMBL" id="CBW26052.1"/>
    </source>
</evidence>
<dbReference type="AlphaFoldDB" id="E1WYK4"/>
<dbReference type="RefSeq" id="WP_014243836.1">
    <property type="nucleotide sequence ID" value="NC_016620.1"/>
</dbReference>
<name>E1WYK4_HALMS</name>
<dbReference type="eggNOG" id="COG4968">
    <property type="taxonomic scope" value="Bacteria"/>
</dbReference>
<protein>
    <submittedName>
        <fullName evidence="3">Exported protein</fullName>
    </submittedName>
</protein>
<proteinExistence type="predicted"/>
<dbReference type="KEGG" id="bmx:BMS_1174"/>
<gene>
    <name evidence="3" type="ordered locus">BMS_1174</name>
</gene>
<dbReference type="Proteomes" id="UP000008963">
    <property type="component" value="Chromosome"/>
</dbReference>
<dbReference type="OrthoDB" id="9948511at2"/>
<keyword evidence="4" id="KW-1185">Reference proteome</keyword>
<sequence length="419" mass="45592">MLKNEGGFSLAQVIVAAGLLGVLSLAFMQLTKNMGQQQNFAQSKNDELELATNIRMLLNDERYCRVSLAGNGEKGAPDSPVTFRKSSNDEDGEGLDIALYTSNVDGTTRVQKKFNGQNNPGSDDKSKYGKVTIKSIKLIFNNPNGDGNLNWDYEDSASTNDVAIVRVVTEKKISATKTRTMTDDYDIVVNTATGQTPESTGVSRIISCNSEALSKVNEDYYYPINCSMTLAHSDSGGSYRSATLDMSSGGFIGVRLRGDVNSDDRFRLAANCGSGGDLTDYFKSCQVGFGWRDATDNGSSANSSPLGSRQYNFNFGSSATLQTGGDVNEDDSFYYRMRCPDGSNEEVNSYVKQKCLICMGHTDKWYSSPEKASCKKIQNMGDNSWGRIMTSGDVGADDALFLGFFCDGEFAPIIKNWGI</sequence>
<keyword evidence="2" id="KW-0472">Membrane</keyword>
<evidence type="ECO:0000256" key="2">
    <source>
        <dbReference type="SAM" id="Phobius"/>
    </source>
</evidence>
<accession>E1WYK4</accession>
<organism evidence="3 4">
    <name type="scientific">Halobacteriovorax marinus (strain ATCC BAA-682 / DSM 15412 / SJ)</name>
    <name type="common">Bacteriovorax marinus</name>
    <dbReference type="NCBI Taxonomy" id="862908"/>
    <lineage>
        <taxon>Bacteria</taxon>
        <taxon>Pseudomonadati</taxon>
        <taxon>Bdellovibrionota</taxon>
        <taxon>Bacteriovoracia</taxon>
        <taxon>Bacteriovoracales</taxon>
        <taxon>Halobacteriovoraceae</taxon>
        <taxon>Halobacteriovorax</taxon>
    </lineage>
</organism>
<dbReference type="STRING" id="862908.BMS_1174"/>
<dbReference type="EMBL" id="FQ312005">
    <property type="protein sequence ID" value="CBW26052.1"/>
    <property type="molecule type" value="Genomic_DNA"/>
</dbReference>
<keyword evidence="2" id="KW-1133">Transmembrane helix</keyword>
<evidence type="ECO:0000256" key="1">
    <source>
        <dbReference type="SAM" id="MobiDB-lite"/>
    </source>
</evidence>
<keyword evidence="2" id="KW-0812">Transmembrane</keyword>